<proteinExistence type="predicted"/>
<name>A0ABN9XWE0_9DINO</name>
<evidence type="ECO:0000313" key="3">
    <source>
        <dbReference type="Proteomes" id="UP001189429"/>
    </source>
</evidence>
<sequence length="184" mass="19635">VPRAPGPSRVRLLPEASATAPPTPRKCGAMRASARRRAGRSLQGESSGASGAAKPWRGDEATRGGVGGGGGEKEGGGGVGAGAGQEKRAGGARLRKAAAVQPRCASTRLRRGRGHARRRRRRRRRKKRRRRRRRRRRRARLEASQRHISAAVRSWPGTPTGWGGGNSQTHRAVASQARDTSAPA</sequence>
<organism evidence="2 3">
    <name type="scientific">Prorocentrum cordatum</name>
    <dbReference type="NCBI Taxonomy" id="2364126"/>
    <lineage>
        <taxon>Eukaryota</taxon>
        <taxon>Sar</taxon>
        <taxon>Alveolata</taxon>
        <taxon>Dinophyceae</taxon>
        <taxon>Prorocentrales</taxon>
        <taxon>Prorocentraceae</taxon>
        <taxon>Prorocentrum</taxon>
    </lineage>
</organism>
<accession>A0ABN9XWE0</accession>
<dbReference type="Proteomes" id="UP001189429">
    <property type="component" value="Unassembled WGS sequence"/>
</dbReference>
<gene>
    <name evidence="2" type="ORF">PCOR1329_LOCUS79213</name>
</gene>
<feature type="region of interest" description="Disordered" evidence="1">
    <location>
        <begin position="1"/>
        <end position="184"/>
    </location>
</feature>
<feature type="non-terminal residue" evidence="2">
    <location>
        <position position="1"/>
    </location>
</feature>
<feature type="compositionally biased region" description="Gly residues" evidence="1">
    <location>
        <begin position="64"/>
        <end position="83"/>
    </location>
</feature>
<evidence type="ECO:0000313" key="2">
    <source>
        <dbReference type="EMBL" id="CAK0902663.1"/>
    </source>
</evidence>
<comment type="caution">
    <text evidence="2">The sequence shown here is derived from an EMBL/GenBank/DDBJ whole genome shotgun (WGS) entry which is preliminary data.</text>
</comment>
<reference evidence="2" key="1">
    <citation type="submission" date="2023-10" db="EMBL/GenBank/DDBJ databases">
        <authorList>
            <person name="Chen Y."/>
            <person name="Shah S."/>
            <person name="Dougan E. K."/>
            <person name="Thang M."/>
            <person name="Chan C."/>
        </authorList>
    </citation>
    <scope>NUCLEOTIDE SEQUENCE [LARGE SCALE GENOMIC DNA]</scope>
</reference>
<keyword evidence="3" id="KW-1185">Reference proteome</keyword>
<protein>
    <submittedName>
        <fullName evidence="2">Uncharacterized protein</fullName>
    </submittedName>
</protein>
<dbReference type="EMBL" id="CAUYUJ010021102">
    <property type="protein sequence ID" value="CAK0902663.1"/>
    <property type="molecule type" value="Genomic_DNA"/>
</dbReference>
<evidence type="ECO:0000256" key="1">
    <source>
        <dbReference type="SAM" id="MobiDB-lite"/>
    </source>
</evidence>
<feature type="compositionally biased region" description="Basic residues" evidence="1">
    <location>
        <begin position="108"/>
        <end position="139"/>
    </location>
</feature>